<comment type="similarity">
    <text evidence="2">Belongs to the cation diffusion facilitator (CDF) transporter (TC 2.A.4) family.</text>
</comment>
<dbReference type="InterPro" id="IPR058533">
    <property type="entry name" value="Cation_efflux_TM"/>
</dbReference>
<dbReference type="InterPro" id="IPR002524">
    <property type="entry name" value="Cation_efflux"/>
</dbReference>
<feature type="transmembrane region" description="Helical" evidence="7">
    <location>
        <begin position="124"/>
        <end position="143"/>
    </location>
</feature>
<keyword evidence="6 7" id="KW-0472">Membrane</keyword>
<feature type="transmembrane region" description="Helical" evidence="7">
    <location>
        <begin position="96"/>
        <end position="118"/>
    </location>
</feature>
<evidence type="ECO:0000256" key="1">
    <source>
        <dbReference type="ARBA" id="ARBA00004141"/>
    </source>
</evidence>
<gene>
    <name evidence="10" type="ORF">METZ01_LOCUS84899</name>
</gene>
<dbReference type="SUPFAM" id="SSF160240">
    <property type="entry name" value="Cation efflux protein cytoplasmic domain-like"/>
    <property type="match status" value="1"/>
</dbReference>
<dbReference type="InterPro" id="IPR027469">
    <property type="entry name" value="Cation_efflux_TMD_sf"/>
</dbReference>
<feature type="domain" description="Cation efflux protein cytoplasmic" evidence="9">
    <location>
        <begin position="230"/>
        <end position="301"/>
    </location>
</feature>
<dbReference type="GO" id="GO:0008324">
    <property type="term" value="F:monoatomic cation transmembrane transporter activity"/>
    <property type="evidence" value="ECO:0007669"/>
    <property type="project" value="InterPro"/>
</dbReference>
<evidence type="ECO:0000259" key="8">
    <source>
        <dbReference type="Pfam" id="PF01545"/>
    </source>
</evidence>
<dbReference type="InterPro" id="IPR050291">
    <property type="entry name" value="CDF_Transporter"/>
</dbReference>
<dbReference type="PANTHER" id="PTHR43840">
    <property type="entry name" value="MITOCHONDRIAL METAL TRANSPORTER 1-RELATED"/>
    <property type="match status" value="1"/>
</dbReference>
<feature type="transmembrane region" description="Helical" evidence="7">
    <location>
        <begin position="24"/>
        <end position="46"/>
    </location>
</feature>
<feature type="domain" description="Cation efflux protein transmembrane" evidence="8">
    <location>
        <begin position="30"/>
        <end position="222"/>
    </location>
</feature>
<keyword evidence="4 7" id="KW-0812">Transmembrane</keyword>
<sequence length="388" mass="43135">MFEYLTNKFVPEQKESSWAYRNQIGIFQGWVSTTVNLVLFIFKLFIGLMTGAVSLIADAIHTLSDVITSLIVIWGFTQAKKPADMGHPYGHGRAEYIATLIISILLCVAGIEFIETAVHRIQNPILIISDWWMVIILGLTIIIKEITARYAEFLSSKIASGLLHADAWHHRTDAISSVLVLMALIAGNFGYPSIDGWAGLFVALILIYTGFDIARDSVDDLIGKPPDIMQLDAIREIALSVPGALGVHDISVHSYGHDRFVNIHAEINAKKSAAEAHDISEEIESRLEKAMGVEPTVHLDPVNPDDPLVNEVKNFLTEDKKIEDRITGIHDIRVVNTDNHHVILFGINIKLGLSQKENVICKQELTALLKQKFDGYEINIKVSASHQF</sequence>
<dbReference type="FunFam" id="1.20.1510.10:FF:000006">
    <property type="entry name" value="Divalent cation efflux transporter"/>
    <property type="match status" value="1"/>
</dbReference>
<protein>
    <submittedName>
        <fullName evidence="10">Uncharacterized protein</fullName>
    </submittedName>
</protein>
<dbReference type="GO" id="GO:0016020">
    <property type="term" value="C:membrane"/>
    <property type="evidence" value="ECO:0007669"/>
    <property type="project" value="UniProtKB-SubCell"/>
</dbReference>
<proteinExistence type="inferred from homology"/>
<dbReference type="InterPro" id="IPR027470">
    <property type="entry name" value="Cation_efflux_CTD"/>
</dbReference>
<keyword evidence="3" id="KW-0813">Transport</keyword>
<dbReference type="Gene3D" id="1.20.1510.10">
    <property type="entry name" value="Cation efflux protein transmembrane domain"/>
    <property type="match status" value="1"/>
</dbReference>
<evidence type="ECO:0000256" key="5">
    <source>
        <dbReference type="ARBA" id="ARBA00022989"/>
    </source>
</evidence>
<evidence type="ECO:0000256" key="6">
    <source>
        <dbReference type="ARBA" id="ARBA00023136"/>
    </source>
</evidence>
<evidence type="ECO:0000256" key="2">
    <source>
        <dbReference type="ARBA" id="ARBA00008114"/>
    </source>
</evidence>
<keyword evidence="5 7" id="KW-1133">Transmembrane helix</keyword>
<dbReference type="InterPro" id="IPR036837">
    <property type="entry name" value="Cation_efflux_CTD_sf"/>
</dbReference>
<evidence type="ECO:0000256" key="3">
    <source>
        <dbReference type="ARBA" id="ARBA00022448"/>
    </source>
</evidence>
<comment type="subcellular location">
    <subcellularLocation>
        <location evidence="1">Membrane</location>
        <topology evidence="1">Multi-pass membrane protein</topology>
    </subcellularLocation>
</comment>
<evidence type="ECO:0000313" key="10">
    <source>
        <dbReference type="EMBL" id="SVA32045.1"/>
    </source>
</evidence>
<feature type="transmembrane region" description="Helical" evidence="7">
    <location>
        <begin position="197"/>
        <end position="214"/>
    </location>
</feature>
<evidence type="ECO:0000259" key="9">
    <source>
        <dbReference type="Pfam" id="PF16916"/>
    </source>
</evidence>
<dbReference type="Pfam" id="PF16916">
    <property type="entry name" value="ZT_dimer"/>
    <property type="match status" value="1"/>
</dbReference>
<reference evidence="10" key="1">
    <citation type="submission" date="2018-05" db="EMBL/GenBank/DDBJ databases">
        <authorList>
            <person name="Lanie J.A."/>
            <person name="Ng W.-L."/>
            <person name="Kazmierczak K.M."/>
            <person name="Andrzejewski T.M."/>
            <person name="Davidsen T.M."/>
            <person name="Wayne K.J."/>
            <person name="Tettelin H."/>
            <person name="Glass J.I."/>
            <person name="Rusch D."/>
            <person name="Podicherti R."/>
            <person name="Tsui H.-C.T."/>
            <person name="Winkler M.E."/>
        </authorList>
    </citation>
    <scope>NUCLEOTIDE SEQUENCE</scope>
</reference>
<accession>A0A381UV88</accession>
<evidence type="ECO:0000256" key="4">
    <source>
        <dbReference type="ARBA" id="ARBA00022692"/>
    </source>
</evidence>
<dbReference type="EMBL" id="UINC01007210">
    <property type="protein sequence ID" value="SVA32045.1"/>
    <property type="molecule type" value="Genomic_DNA"/>
</dbReference>
<dbReference type="Gene3D" id="3.30.70.1350">
    <property type="entry name" value="Cation efflux protein, cytoplasmic domain"/>
    <property type="match status" value="1"/>
</dbReference>
<dbReference type="PANTHER" id="PTHR43840:SF15">
    <property type="entry name" value="MITOCHONDRIAL METAL TRANSPORTER 1-RELATED"/>
    <property type="match status" value="1"/>
</dbReference>
<organism evidence="10">
    <name type="scientific">marine metagenome</name>
    <dbReference type="NCBI Taxonomy" id="408172"/>
    <lineage>
        <taxon>unclassified sequences</taxon>
        <taxon>metagenomes</taxon>
        <taxon>ecological metagenomes</taxon>
    </lineage>
</organism>
<feature type="transmembrane region" description="Helical" evidence="7">
    <location>
        <begin position="52"/>
        <end position="76"/>
    </location>
</feature>
<dbReference type="NCBIfam" id="TIGR01297">
    <property type="entry name" value="CDF"/>
    <property type="match status" value="1"/>
</dbReference>
<dbReference type="AlphaFoldDB" id="A0A381UV88"/>
<evidence type="ECO:0000256" key="7">
    <source>
        <dbReference type="SAM" id="Phobius"/>
    </source>
</evidence>
<dbReference type="Pfam" id="PF01545">
    <property type="entry name" value="Cation_efflux"/>
    <property type="match status" value="1"/>
</dbReference>
<dbReference type="SUPFAM" id="SSF161111">
    <property type="entry name" value="Cation efflux protein transmembrane domain-like"/>
    <property type="match status" value="1"/>
</dbReference>
<name>A0A381UV88_9ZZZZ</name>